<comment type="caution">
    <text evidence="9">The sequence shown here is derived from an EMBL/GenBank/DDBJ whole genome shotgun (WGS) entry which is preliminary data.</text>
</comment>
<keyword evidence="5 7" id="KW-0456">Lyase</keyword>
<proteinExistence type="inferred from homology"/>
<evidence type="ECO:0000256" key="6">
    <source>
        <dbReference type="ARBA" id="ARBA00023316"/>
    </source>
</evidence>
<evidence type="ECO:0000313" key="10">
    <source>
        <dbReference type="Proteomes" id="UP000538929"/>
    </source>
</evidence>
<dbReference type="GO" id="GO:0009252">
    <property type="term" value="P:peptidoglycan biosynthetic process"/>
    <property type="evidence" value="ECO:0007669"/>
    <property type="project" value="UniProtKB-UniRule"/>
</dbReference>
<dbReference type="Gene3D" id="3.30.1490.480">
    <property type="entry name" value="Endolytic murein transglycosylase"/>
    <property type="match status" value="1"/>
</dbReference>
<evidence type="ECO:0000256" key="3">
    <source>
        <dbReference type="ARBA" id="ARBA00022989"/>
    </source>
</evidence>
<dbReference type="PANTHER" id="PTHR30518:SF2">
    <property type="entry name" value="ENDOLYTIC MUREIN TRANSGLYCOSYLASE"/>
    <property type="match status" value="1"/>
</dbReference>
<dbReference type="GO" id="GO:0071555">
    <property type="term" value="P:cell wall organization"/>
    <property type="evidence" value="ECO:0007669"/>
    <property type="project" value="UniProtKB-KW"/>
</dbReference>
<protein>
    <recommendedName>
        <fullName evidence="7">Endolytic murein transglycosylase</fullName>
        <ecNumber evidence="7">4.2.2.29</ecNumber>
    </recommendedName>
    <alternativeName>
        <fullName evidence="7">Peptidoglycan lytic transglycosylase</fullName>
    </alternativeName>
    <alternativeName>
        <fullName evidence="7">Peptidoglycan polymerization terminase</fullName>
    </alternativeName>
</protein>
<feature type="region of interest" description="Disordered" evidence="8">
    <location>
        <begin position="1"/>
        <end position="394"/>
    </location>
</feature>
<evidence type="ECO:0000256" key="5">
    <source>
        <dbReference type="ARBA" id="ARBA00023239"/>
    </source>
</evidence>
<gene>
    <name evidence="7 9" type="primary">mltG</name>
    <name evidence="9" type="ORF">FNQ90_08890</name>
</gene>
<dbReference type="AlphaFoldDB" id="A0A7W3TCI0"/>
<dbReference type="CDD" id="cd08010">
    <property type="entry name" value="MltG_like"/>
    <property type="match status" value="1"/>
</dbReference>
<dbReference type="EC" id="4.2.2.29" evidence="7"/>
<dbReference type="Proteomes" id="UP000538929">
    <property type="component" value="Unassembled WGS sequence"/>
</dbReference>
<feature type="compositionally biased region" description="Gly residues" evidence="8">
    <location>
        <begin position="80"/>
        <end position="99"/>
    </location>
</feature>
<keyword evidence="4 7" id="KW-0472">Membrane</keyword>
<dbReference type="HAMAP" id="MF_02065">
    <property type="entry name" value="MltG"/>
    <property type="match status" value="1"/>
</dbReference>
<accession>A0A7W3TCI0</accession>
<feature type="compositionally biased region" description="Gly residues" evidence="8">
    <location>
        <begin position="221"/>
        <end position="240"/>
    </location>
</feature>
<dbReference type="EMBL" id="VKHT01000195">
    <property type="protein sequence ID" value="MBB0244217.1"/>
    <property type="molecule type" value="Genomic_DNA"/>
</dbReference>
<comment type="catalytic activity">
    <reaction evidence="7">
        <text>a peptidoglycan chain = a peptidoglycan chain with N-acetyl-1,6-anhydromuramyl-[peptide] at the reducing end + a peptidoglycan chain with N-acetylglucosamine at the non-reducing end.</text>
        <dbReference type="EC" id="4.2.2.29"/>
    </reaction>
</comment>
<evidence type="ECO:0000313" key="9">
    <source>
        <dbReference type="EMBL" id="MBB0244217.1"/>
    </source>
</evidence>
<feature type="compositionally biased region" description="Gly residues" evidence="8">
    <location>
        <begin position="277"/>
        <end position="290"/>
    </location>
</feature>
<reference evidence="10" key="1">
    <citation type="submission" date="2019-10" db="EMBL/GenBank/DDBJ databases">
        <title>Streptomyces sp. nov., a novel actinobacterium isolated from alkaline environment.</title>
        <authorList>
            <person name="Golinska P."/>
        </authorList>
    </citation>
    <scope>NUCLEOTIDE SEQUENCE [LARGE SCALE GENOMIC DNA]</scope>
    <source>
        <strain evidence="10">DSM 42118</strain>
    </source>
</reference>
<evidence type="ECO:0000256" key="8">
    <source>
        <dbReference type="SAM" id="MobiDB-lite"/>
    </source>
</evidence>
<keyword evidence="3 7" id="KW-1133">Transmembrane helix</keyword>
<feature type="compositionally biased region" description="Gly residues" evidence="8">
    <location>
        <begin position="174"/>
        <end position="193"/>
    </location>
</feature>
<dbReference type="GO" id="GO:0008932">
    <property type="term" value="F:lytic endotransglycosylase activity"/>
    <property type="evidence" value="ECO:0007669"/>
    <property type="project" value="UniProtKB-UniRule"/>
</dbReference>
<keyword evidence="1 7" id="KW-1003">Cell membrane</keyword>
<comment type="function">
    <text evidence="7">Functions as a peptidoglycan terminase that cleaves nascent peptidoglycan strands endolytically to terminate their elongation.</text>
</comment>
<feature type="compositionally biased region" description="Basic and acidic residues" evidence="8">
    <location>
        <begin position="376"/>
        <end position="387"/>
    </location>
</feature>
<name>A0A7W3TCI0_9ACTN</name>
<keyword evidence="2 7" id="KW-0812">Transmembrane</keyword>
<dbReference type="GO" id="GO:0005886">
    <property type="term" value="C:plasma membrane"/>
    <property type="evidence" value="ECO:0007669"/>
    <property type="project" value="UniProtKB-UniRule"/>
</dbReference>
<feature type="compositionally biased region" description="Gly residues" evidence="8">
    <location>
        <begin position="249"/>
        <end position="258"/>
    </location>
</feature>
<evidence type="ECO:0000256" key="7">
    <source>
        <dbReference type="HAMAP-Rule" id="MF_02065"/>
    </source>
</evidence>
<keyword evidence="10" id="KW-1185">Reference proteome</keyword>
<comment type="similarity">
    <text evidence="7">Belongs to the transglycosylase MltG family.</text>
</comment>
<keyword evidence="6 7" id="KW-0961">Cell wall biogenesis/degradation</keyword>
<feature type="compositionally biased region" description="Acidic residues" evidence="8">
    <location>
        <begin position="362"/>
        <end position="375"/>
    </location>
</feature>
<feature type="site" description="Important for catalytic activity" evidence="7">
    <location>
        <position position="620"/>
    </location>
</feature>
<evidence type="ECO:0000256" key="4">
    <source>
        <dbReference type="ARBA" id="ARBA00023136"/>
    </source>
</evidence>
<feature type="compositionally biased region" description="Gly residues" evidence="8">
    <location>
        <begin position="127"/>
        <end position="146"/>
    </location>
</feature>
<dbReference type="PANTHER" id="PTHR30518">
    <property type="entry name" value="ENDOLYTIC MUREIN TRANSGLYCOSYLASE"/>
    <property type="match status" value="1"/>
</dbReference>
<sequence>MTEYGRGSGSEPWHPADPLYGDVPRGGDPDAPPAEHGYPSGGEQQWSGDPHAGYGYPQQAGDGGWYGEAQSAAPQSPQHGAGGDGGWYGNPGEAGGSHAGYGYPQQAGDGGWYGEAQSAAPQSPQHGAGGDGGWYGNPGEAGGSHAGYGYPQQAGDGGWYGEAQSAAPQSPQHGAGGDGGWYGNPGEAGGSRAGYGYPQQAGDGGWYGEAQSAAPQSPQHGAGGDGGWYGNPGEAGGSHAGYGYPQQAGDGGWGGAGAPQGSEGWNGAPDGGYAPEQGGGYPSGAPGRGRSGTSPHPPGPDPETGWDPGPDQGEHDFFSTGFGNDDPPAPRGTGRRRGGRGQADPLDGPDAPRGSRGSREFDDFDDSDDLGGPDDFADRDAPQERPGRGGRPKRRAGCGCLAALVLVTGGLGIAVYQGYQFYNSRFAAPEDFAGEGTDPVQVEIPPGSSIAQMGNILKDAGVVKSVGAFVAAAGESNIQAGVYTLRLEMSAASAVNALTDPSALNVLTIPEGMRAEQIYQAIDERLGVPEGTTQEVAQLGDFNLPEWADSHPDIKDPLEGFLFPARYDVAEGMDPEDVLTRMVERALNVYEGYGIEDAAAGLGLDSPLDVITVASLVQAEGITYDDFQQMAEVVYNRLQPDNDITNRKLEFDSTYNYLMGQSEIRITEREIHSNRDPYNTYVHTGLPPGPIGNPGEIAIEASLDPTAEGWMFFISIDGEETTFTRTLDEHEELRREFNERQGIG</sequence>
<dbReference type="InterPro" id="IPR003770">
    <property type="entry name" value="MLTG-like"/>
</dbReference>
<dbReference type="RefSeq" id="WP_182605872.1">
    <property type="nucleotide sequence ID" value="NZ_VKHT01000195.1"/>
</dbReference>
<organism evidence="9 10">
    <name type="scientific">Streptomyces alkaliphilus</name>
    <dbReference type="NCBI Taxonomy" id="1472722"/>
    <lineage>
        <taxon>Bacteria</taxon>
        <taxon>Bacillati</taxon>
        <taxon>Actinomycetota</taxon>
        <taxon>Actinomycetes</taxon>
        <taxon>Kitasatosporales</taxon>
        <taxon>Streptomycetaceae</taxon>
        <taxon>Streptomyces</taxon>
    </lineage>
</organism>
<evidence type="ECO:0000256" key="1">
    <source>
        <dbReference type="ARBA" id="ARBA00022475"/>
    </source>
</evidence>
<dbReference type="Pfam" id="PF02618">
    <property type="entry name" value="YceG"/>
    <property type="match status" value="1"/>
</dbReference>
<evidence type="ECO:0000256" key="2">
    <source>
        <dbReference type="ARBA" id="ARBA00022692"/>
    </source>
</evidence>
<dbReference type="NCBIfam" id="TIGR00247">
    <property type="entry name" value="endolytic transglycosylase MltG"/>
    <property type="match status" value="1"/>
</dbReference>